<comment type="caution">
    <text evidence="7">The sequence shown here is derived from an EMBL/GenBank/DDBJ whole genome shotgun (WGS) entry which is preliminary data.</text>
</comment>
<dbReference type="PRINTS" id="PR00455">
    <property type="entry name" value="HTHTETR"/>
</dbReference>
<reference evidence="7 8" key="1">
    <citation type="submission" date="2019-04" db="EMBL/GenBank/DDBJ databases">
        <title>Niastella caeni sp. nov., isolated from activated sludge.</title>
        <authorList>
            <person name="Sheng M."/>
        </authorList>
    </citation>
    <scope>NUCLEOTIDE SEQUENCE [LARGE SCALE GENOMIC DNA]</scope>
    <source>
        <strain evidence="7 8">HX-2-15</strain>
    </source>
</reference>
<dbReference type="SUPFAM" id="SSF48498">
    <property type="entry name" value="Tetracyclin repressor-like, C-terminal domain"/>
    <property type="match status" value="1"/>
</dbReference>
<evidence type="ECO:0000259" key="6">
    <source>
        <dbReference type="PROSITE" id="PS50977"/>
    </source>
</evidence>
<feature type="domain" description="HTH tetR-type" evidence="6">
    <location>
        <begin position="1"/>
        <end position="60"/>
    </location>
</feature>
<protein>
    <submittedName>
        <fullName evidence="7">TetR/AcrR family transcriptional regulator</fullName>
    </submittedName>
</protein>
<evidence type="ECO:0000313" key="8">
    <source>
        <dbReference type="Proteomes" id="UP000306918"/>
    </source>
</evidence>
<dbReference type="Gene3D" id="1.10.357.10">
    <property type="entry name" value="Tetracycline Repressor, domain 2"/>
    <property type="match status" value="1"/>
</dbReference>
<keyword evidence="1" id="KW-0678">Repressor</keyword>
<dbReference type="SUPFAM" id="SSF46689">
    <property type="entry name" value="Homeodomain-like"/>
    <property type="match status" value="1"/>
</dbReference>
<evidence type="ECO:0000256" key="3">
    <source>
        <dbReference type="ARBA" id="ARBA00023125"/>
    </source>
</evidence>
<dbReference type="PROSITE" id="PS50977">
    <property type="entry name" value="HTH_TETR_2"/>
    <property type="match status" value="1"/>
</dbReference>
<proteinExistence type="predicted"/>
<dbReference type="InterPro" id="IPR001647">
    <property type="entry name" value="HTH_TetR"/>
</dbReference>
<dbReference type="Proteomes" id="UP000306918">
    <property type="component" value="Unassembled WGS sequence"/>
</dbReference>
<dbReference type="OrthoDB" id="881297at2"/>
<dbReference type="PANTHER" id="PTHR30055:SF175">
    <property type="entry name" value="HTH-TYPE TRANSCRIPTIONAL REPRESSOR KSTR2"/>
    <property type="match status" value="1"/>
</dbReference>
<dbReference type="InterPro" id="IPR009057">
    <property type="entry name" value="Homeodomain-like_sf"/>
</dbReference>
<gene>
    <name evidence="7" type="ORF">FAM09_28335</name>
</gene>
<evidence type="ECO:0000256" key="2">
    <source>
        <dbReference type="ARBA" id="ARBA00023015"/>
    </source>
</evidence>
<evidence type="ECO:0000256" key="1">
    <source>
        <dbReference type="ARBA" id="ARBA00022491"/>
    </source>
</evidence>
<evidence type="ECO:0000313" key="7">
    <source>
        <dbReference type="EMBL" id="THU31536.1"/>
    </source>
</evidence>
<evidence type="ECO:0000256" key="5">
    <source>
        <dbReference type="PROSITE-ProRule" id="PRU00335"/>
    </source>
</evidence>
<dbReference type="PANTHER" id="PTHR30055">
    <property type="entry name" value="HTH-TYPE TRANSCRIPTIONAL REGULATOR RUTR"/>
    <property type="match status" value="1"/>
</dbReference>
<keyword evidence="8" id="KW-1185">Reference proteome</keyword>
<name>A0A4V4GZ67_9BACT</name>
<dbReference type="InterPro" id="IPR036271">
    <property type="entry name" value="Tet_transcr_reg_TetR-rel_C_sf"/>
</dbReference>
<dbReference type="AlphaFoldDB" id="A0A4V4GZ67"/>
<evidence type="ECO:0000256" key="4">
    <source>
        <dbReference type="ARBA" id="ARBA00023163"/>
    </source>
</evidence>
<dbReference type="InterPro" id="IPR050109">
    <property type="entry name" value="HTH-type_TetR-like_transc_reg"/>
</dbReference>
<dbReference type="Gene3D" id="1.10.10.60">
    <property type="entry name" value="Homeodomain-like"/>
    <property type="match status" value="1"/>
</dbReference>
<dbReference type="RefSeq" id="WP_136580542.1">
    <property type="nucleotide sequence ID" value="NZ_STFF01000013.1"/>
</dbReference>
<accession>A0A4V4GZ67</accession>
<dbReference type="GO" id="GO:0003700">
    <property type="term" value="F:DNA-binding transcription factor activity"/>
    <property type="evidence" value="ECO:0007669"/>
    <property type="project" value="TreeGrafter"/>
</dbReference>
<dbReference type="GO" id="GO:0000976">
    <property type="term" value="F:transcription cis-regulatory region binding"/>
    <property type="evidence" value="ECO:0007669"/>
    <property type="project" value="TreeGrafter"/>
</dbReference>
<dbReference type="EMBL" id="STFF01000013">
    <property type="protein sequence ID" value="THU31536.1"/>
    <property type="molecule type" value="Genomic_DNA"/>
</dbReference>
<keyword evidence="3 5" id="KW-0238">DNA-binding</keyword>
<sequence length="221" mass="25605">MNETIILETAFRLFTTQGIQPFTMDEIAARLAISKKTLYRFFTSRADLVQQVCRLVAANFNQALEEADQADADNLQRVLSHMTVNMDFCKKTSVAFFTDLQKHYPVEYTHLVHTLNNFIYPRVLKVLEEGIVEGVFRGSLHPQLVVTILQQHIQKDFEFAAELVNDYSKDEVFRQALYLFLYGVIAPEAIPRLENELKKYSFATRLAQPKEIQQIETDQHK</sequence>
<dbReference type="Pfam" id="PF00440">
    <property type="entry name" value="TetR_N"/>
    <property type="match status" value="1"/>
</dbReference>
<organism evidence="7 8">
    <name type="scientific">Niastella caeni</name>
    <dbReference type="NCBI Taxonomy" id="2569763"/>
    <lineage>
        <taxon>Bacteria</taxon>
        <taxon>Pseudomonadati</taxon>
        <taxon>Bacteroidota</taxon>
        <taxon>Chitinophagia</taxon>
        <taxon>Chitinophagales</taxon>
        <taxon>Chitinophagaceae</taxon>
        <taxon>Niastella</taxon>
    </lineage>
</organism>
<keyword evidence="2" id="KW-0805">Transcription regulation</keyword>
<keyword evidence="4" id="KW-0804">Transcription</keyword>
<feature type="DNA-binding region" description="H-T-H motif" evidence="5">
    <location>
        <begin position="23"/>
        <end position="42"/>
    </location>
</feature>